<organism evidence="4 5">
    <name type="scientific">Streptococcus ferus</name>
    <dbReference type="NCBI Taxonomy" id="1345"/>
    <lineage>
        <taxon>Bacteria</taxon>
        <taxon>Bacillati</taxon>
        <taxon>Bacillota</taxon>
        <taxon>Bacilli</taxon>
        <taxon>Lactobacillales</taxon>
        <taxon>Streptococcaceae</taxon>
        <taxon>Streptococcus</taxon>
    </lineage>
</organism>
<dbReference type="InterPro" id="IPR039532">
    <property type="entry name" value="TetR_C_Firmicutes"/>
</dbReference>
<evidence type="ECO:0000313" key="4">
    <source>
        <dbReference type="EMBL" id="SQF39550.1"/>
    </source>
</evidence>
<dbReference type="PANTHER" id="PTHR43479:SF11">
    <property type="entry name" value="ACREF_ENVCD OPERON REPRESSOR-RELATED"/>
    <property type="match status" value="1"/>
</dbReference>
<dbReference type="Pfam" id="PF00440">
    <property type="entry name" value="TetR_N"/>
    <property type="match status" value="1"/>
</dbReference>
<accession>A0A2X3VDP2</accession>
<gene>
    <name evidence="4" type="ORF">NCTC12278_00406</name>
</gene>
<dbReference type="STRING" id="1123303.GCA_000372425_01628"/>
<dbReference type="Pfam" id="PF14278">
    <property type="entry name" value="TetR_C_8"/>
    <property type="match status" value="1"/>
</dbReference>
<feature type="DNA-binding region" description="H-T-H motif" evidence="2">
    <location>
        <begin position="46"/>
        <end position="65"/>
    </location>
</feature>
<dbReference type="Proteomes" id="UP000249495">
    <property type="component" value="Chromosome 1"/>
</dbReference>
<evidence type="ECO:0000259" key="3">
    <source>
        <dbReference type="PROSITE" id="PS50977"/>
    </source>
</evidence>
<sequence>MAERKMAEASLKNLQKANWEAHLITKESLETALLFLLQQKKLSDISISELVLKVGVSRNAFYRHYHSKDELLKKLLKKNVLKIVKGLQRFHPIKERYQAWHFLFSQVRQQKELLHLAKHSHFDQWLKDIVTEGLERYQRRKQRILADYVNTFWASAVISVLSKWIRDGMIIPEEEMAHIDLPLLP</sequence>
<dbReference type="AlphaFoldDB" id="A0A2X3VDP2"/>
<dbReference type="OrthoDB" id="9810250at2"/>
<dbReference type="SUPFAM" id="SSF46689">
    <property type="entry name" value="Homeodomain-like"/>
    <property type="match status" value="1"/>
</dbReference>
<proteinExistence type="predicted"/>
<reference evidence="4 5" key="1">
    <citation type="submission" date="2018-06" db="EMBL/GenBank/DDBJ databases">
        <authorList>
            <consortium name="Pathogen Informatics"/>
            <person name="Doyle S."/>
        </authorList>
    </citation>
    <scope>NUCLEOTIDE SEQUENCE [LARGE SCALE GENOMIC DNA]</scope>
    <source>
        <strain evidence="4 5">NCTC12278</strain>
    </source>
</reference>
<dbReference type="GO" id="GO:0003677">
    <property type="term" value="F:DNA binding"/>
    <property type="evidence" value="ECO:0007669"/>
    <property type="project" value="UniProtKB-UniRule"/>
</dbReference>
<evidence type="ECO:0000256" key="2">
    <source>
        <dbReference type="PROSITE-ProRule" id="PRU00335"/>
    </source>
</evidence>
<dbReference type="PROSITE" id="PS50977">
    <property type="entry name" value="HTH_TETR_2"/>
    <property type="match status" value="1"/>
</dbReference>
<keyword evidence="1 2" id="KW-0238">DNA-binding</keyword>
<dbReference type="KEGG" id="sfer:NCTC12278_00406"/>
<name>A0A2X3VDP2_9STRE</name>
<feature type="domain" description="HTH tetR-type" evidence="3">
    <location>
        <begin position="23"/>
        <end position="83"/>
    </location>
</feature>
<dbReference type="InterPro" id="IPR009057">
    <property type="entry name" value="Homeodomain-like_sf"/>
</dbReference>
<dbReference type="RefSeq" id="WP_018030941.1">
    <property type="nucleotide sequence ID" value="NZ_LS483343.1"/>
</dbReference>
<dbReference type="InterPro" id="IPR001647">
    <property type="entry name" value="HTH_TetR"/>
</dbReference>
<keyword evidence="5" id="KW-1185">Reference proteome</keyword>
<protein>
    <submittedName>
        <fullName evidence="4">TetR family transcriptional regulator</fullName>
    </submittedName>
</protein>
<dbReference type="PANTHER" id="PTHR43479">
    <property type="entry name" value="ACREF/ENVCD OPERON REPRESSOR-RELATED"/>
    <property type="match status" value="1"/>
</dbReference>
<dbReference type="Gene3D" id="1.10.357.10">
    <property type="entry name" value="Tetracycline Repressor, domain 2"/>
    <property type="match status" value="1"/>
</dbReference>
<evidence type="ECO:0000313" key="5">
    <source>
        <dbReference type="Proteomes" id="UP000249495"/>
    </source>
</evidence>
<evidence type="ECO:0000256" key="1">
    <source>
        <dbReference type="ARBA" id="ARBA00023125"/>
    </source>
</evidence>
<dbReference type="EMBL" id="LS483343">
    <property type="protein sequence ID" value="SQF39550.1"/>
    <property type="molecule type" value="Genomic_DNA"/>
</dbReference>
<dbReference type="InterPro" id="IPR050624">
    <property type="entry name" value="HTH-type_Tx_Regulator"/>
</dbReference>